<dbReference type="STRING" id="77586.A0A0D9XYE1"/>
<reference evidence="3 4" key="1">
    <citation type="submission" date="2012-08" db="EMBL/GenBank/DDBJ databases">
        <title>Oryza genome evolution.</title>
        <authorList>
            <person name="Wing R.A."/>
        </authorList>
    </citation>
    <scope>NUCLEOTIDE SEQUENCE</scope>
</reference>
<dbReference type="PANTHER" id="PTHR33115:SF82">
    <property type="entry name" value="OS12G0285100 PROTEIN"/>
    <property type="match status" value="1"/>
</dbReference>
<evidence type="ECO:0000313" key="4">
    <source>
        <dbReference type="Proteomes" id="UP000032180"/>
    </source>
</evidence>
<sequence>MPSGQSRAHRLGHIDGNWPEVLLINDYAVFMGYLSMAVTGTGFLVLTWSTVVLLGGFVSMLSNKDFWSLTVITLVQTRIFDIFLNGKISHIGYSLKRLCKAARFIALPHNHKKVGFRGAVRVVVFTIVLCPLFLLYMFGLFVSPWISLCRLIWQDYGKTAGDSSKAHLRPALLVLYSLALFQGVLFYYRAISGWEEHKLVKDVADKYGFDTVSSVSILDYLHEIKVGCEKDPSFARGRNLITYAAQLMESTSPDRYLSGARILDTLIQFNWGPSGCEFPGQSMLIHNTIGSASSGSILHNLVQMLDSRNPYDREIRLHAAMIVVHFASDIRLDKIQQGIQCISSLLDARPFYQQDKPLEYGHHISVKEERSVKEEDLHKQLQLAGMQIIFKLSDDESNLRVMSNTYDLALKIVALTNNLKLHDQNHGEWYCQIAEPGVKLLGLFMSVNTRSNNILRHEILTSRDAVNTLENILGCDQCDDVLKKPAIRVLTQICMDISSVMGDESRERFIHFLTNMFLHKSKGPLFEELAGEELAQLSLRSESGSAIILKIYGSTVVDCVAETRSGVHRRKIAADILKHLFRNYSTDDEHFQNLKEAMIDLMPKEYELMSQVLIEVLNWELTRKKIHRVPPQSNVTSTPTPALDSDSDSDHIKFHSDSDSDSGCLTEKIKLDTDVQVTLSQSRNLAPIYIQPTTEGSWYSHHQYPYYGMHHPGQDYYISPPGTGLDATQHDDRTLKEALASLCATVYRKMVITDAELTDRFDNIAADICYQAAKPCMTFAGLIKEAEKVAETMLRPPYYPPPPPMIIMDEPSECCIC</sequence>
<name>A0A0D9XYE1_9ORYZ</name>
<dbReference type="AlphaFoldDB" id="A0A0D9XYE1"/>
<dbReference type="Gramene" id="LPERR12G07130.1">
    <property type="protein sequence ID" value="LPERR12G07130.1"/>
    <property type="gene ID" value="LPERR12G07130"/>
</dbReference>
<dbReference type="PANTHER" id="PTHR33115">
    <property type="entry name" value="ARM REPEAT SUPERFAMILY PROTEIN"/>
    <property type="match status" value="1"/>
</dbReference>
<evidence type="ECO:0000256" key="1">
    <source>
        <dbReference type="SAM" id="MobiDB-lite"/>
    </source>
</evidence>
<evidence type="ECO:0000256" key="2">
    <source>
        <dbReference type="SAM" id="Phobius"/>
    </source>
</evidence>
<dbReference type="SUPFAM" id="SSF48371">
    <property type="entry name" value="ARM repeat"/>
    <property type="match status" value="1"/>
</dbReference>
<protein>
    <submittedName>
        <fullName evidence="3">Uncharacterized protein</fullName>
    </submittedName>
</protein>
<dbReference type="Proteomes" id="UP000032180">
    <property type="component" value="Chromosome 12"/>
</dbReference>
<evidence type="ECO:0000313" key="3">
    <source>
        <dbReference type="EnsemblPlants" id="LPERR12G07130.1"/>
    </source>
</evidence>
<feature type="transmembrane region" description="Helical" evidence="2">
    <location>
        <begin position="27"/>
        <end position="54"/>
    </location>
</feature>
<reference evidence="4" key="2">
    <citation type="submission" date="2013-12" db="EMBL/GenBank/DDBJ databases">
        <authorList>
            <person name="Yu Y."/>
            <person name="Lee S."/>
            <person name="de Baynast K."/>
            <person name="Wissotski M."/>
            <person name="Liu L."/>
            <person name="Talag J."/>
            <person name="Goicoechea J."/>
            <person name="Angelova A."/>
            <person name="Jetty R."/>
            <person name="Kudrna D."/>
            <person name="Golser W."/>
            <person name="Rivera L."/>
            <person name="Zhang J."/>
            <person name="Wing R."/>
        </authorList>
    </citation>
    <scope>NUCLEOTIDE SEQUENCE</scope>
</reference>
<dbReference type="InterPro" id="IPR016024">
    <property type="entry name" value="ARM-type_fold"/>
</dbReference>
<organism evidence="3 4">
    <name type="scientific">Leersia perrieri</name>
    <dbReference type="NCBI Taxonomy" id="77586"/>
    <lineage>
        <taxon>Eukaryota</taxon>
        <taxon>Viridiplantae</taxon>
        <taxon>Streptophyta</taxon>
        <taxon>Embryophyta</taxon>
        <taxon>Tracheophyta</taxon>
        <taxon>Spermatophyta</taxon>
        <taxon>Magnoliopsida</taxon>
        <taxon>Liliopsida</taxon>
        <taxon>Poales</taxon>
        <taxon>Poaceae</taxon>
        <taxon>BOP clade</taxon>
        <taxon>Oryzoideae</taxon>
        <taxon>Oryzeae</taxon>
        <taxon>Oryzinae</taxon>
        <taxon>Leersia</taxon>
    </lineage>
</organism>
<keyword evidence="4" id="KW-1185">Reference proteome</keyword>
<feature type="region of interest" description="Disordered" evidence="1">
    <location>
        <begin position="630"/>
        <end position="659"/>
    </location>
</feature>
<feature type="transmembrane region" description="Helical" evidence="2">
    <location>
        <begin position="122"/>
        <end position="146"/>
    </location>
</feature>
<dbReference type="EnsemblPlants" id="LPERR12G07130.1">
    <property type="protein sequence ID" value="LPERR12G07130.1"/>
    <property type="gene ID" value="LPERR12G07130"/>
</dbReference>
<dbReference type="eggNOG" id="ENOG502QRQI">
    <property type="taxonomic scope" value="Eukaryota"/>
</dbReference>
<keyword evidence="2" id="KW-0812">Transmembrane</keyword>
<proteinExistence type="predicted"/>
<keyword evidence="2" id="KW-0472">Membrane</keyword>
<keyword evidence="2" id="KW-1133">Transmembrane helix</keyword>
<feature type="compositionally biased region" description="Basic and acidic residues" evidence="1">
    <location>
        <begin position="648"/>
        <end position="658"/>
    </location>
</feature>
<feature type="compositionally biased region" description="Polar residues" evidence="1">
    <location>
        <begin position="631"/>
        <end position="640"/>
    </location>
</feature>
<accession>A0A0D9XYE1</accession>
<reference evidence="3" key="3">
    <citation type="submission" date="2015-04" db="UniProtKB">
        <authorList>
            <consortium name="EnsemblPlants"/>
        </authorList>
    </citation>
    <scope>IDENTIFICATION</scope>
</reference>
<dbReference type="HOGENOM" id="CLU_009953_0_0_1"/>